<dbReference type="InterPro" id="IPR050769">
    <property type="entry name" value="NAT_camello-type"/>
</dbReference>
<dbReference type="PANTHER" id="PTHR13947">
    <property type="entry name" value="GNAT FAMILY N-ACETYLTRANSFERASE"/>
    <property type="match status" value="1"/>
</dbReference>
<keyword evidence="4" id="KW-1185">Reference proteome</keyword>
<evidence type="ECO:0000313" key="4">
    <source>
        <dbReference type="Proteomes" id="UP000272474"/>
    </source>
</evidence>
<evidence type="ECO:0000313" key="3">
    <source>
        <dbReference type="EMBL" id="RKN47153.1"/>
    </source>
</evidence>
<sequence>MRGRLREARDEARGLRALDRLLPRQRALPEPAPGDVLLTVPGAQGVYRRRRPDPESFEASWNAADQHLLHARLAPPAPGRERAAALDALLTAWEGRIAPWPPGADAEAVLTWPSRDTELTPVLLGHGLVPKQIAAVREAGRPGPAERRRPAAAVRPLDEADADRAASLWLEELRWEARFGACVPRASAERHVRERLAAALAWVAEADGEVVGLLAVAEPAGADWAAGLTSARRAGYLTLMMVAEELRGRGIGTALARTAHAALDEAGCAVTLLHYAALNPFSAPFWHRHGYRPLWTTWARR</sequence>
<dbReference type="EMBL" id="RBAL01000001">
    <property type="protein sequence ID" value="RKN47153.1"/>
    <property type="molecule type" value="Genomic_DNA"/>
</dbReference>
<dbReference type="InterPro" id="IPR000182">
    <property type="entry name" value="GNAT_dom"/>
</dbReference>
<dbReference type="Pfam" id="PF00583">
    <property type="entry name" value="Acetyltransf_1"/>
    <property type="match status" value="1"/>
</dbReference>
<dbReference type="RefSeq" id="WP_120675036.1">
    <property type="nucleotide sequence ID" value="NZ_RBAL01000001.1"/>
</dbReference>
<organism evidence="3 4">
    <name type="scientific">Streptomyces hoynatensis</name>
    <dbReference type="NCBI Taxonomy" id="1141874"/>
    <lineage>
        <taxon>Bacteria</taxon>
        <taxon>Bacillati</taxon>
        <taxon>Actinomycetota</taxon>
        <taxon>Actinomycetes</taxon>
        <taxon>Kitasatosporales</taxon>
        <taxon>Streptomycetaceae</taxon>
        <taxon>Streptomyces</taxon>
    </lineage>
</organism>
<dbReference type="Proteomes" id="UP000272474">
    <property type="component" value="Unassembled WGS sequence"/>
</dbReference>
<dbReference type="AlphaFoldDB" id="A0A3A9ZFV6"/>
<dbReference type="GO" id="GO:0008080">
    <property type="term" value="F:N-acetyltransferase activity"/>
    <property type="evidence" value="ECO:0007669"/>
    <property type="project" value="InterPro"/>
</dbReference>
<dbReference type="CDD" id="cd04301">
    <property type="entry name" value="NAT_SF"/>
    <property type="match status" value="1"/>
</dbReference>
<dbReference type="Gene3D" id="3.40.630.30">
    <property type="match status" value="1"/>
</dbReference>
<accession>A0A3A9ZFV6</accession>
<reference evidence="3 4" key="1">
    <citation type="journal article" date="2014" name="Int. J. Syst. Evol. Microbiol.">
        <title>Streptomyces hoynatensis sp. nov., isolated from deep marine sediment.</title>
        <authorList>
            <person name="Veyisoglu A."/>
            <person name="Sahin N."/>
        </authorList>
    </citation>
    <scope>NUCLEOTIDE SEQUENCE [LARGE SCALE GENOMIC DNA]</scope>
    <source>
        <strain evidence="3 4">KCTC 29097</strain>
    </source>
</reference>
<dbReference type="PROSITE" id="PS51186">
    <property type="entry name" value="GNAT"/>
    <property type="match status" value="1"/>
</dbReference>
<dbReference type="OrthoDB" id="149709at2"/>
<protein>
    <submittedName>
        <fullName evidence="3">GNAT family N-acetyltransferase</fullName>
    </submittedName>
</protein>
<feature type="domain" description="N-acetyltransferase" evidence="2">
    <location>
        <begin position="152"/>
        <end position="301"/>
    </location>
</feature>
<dbReference type="InterPro" id="IPR016181">
    <property type="entry name" value="Acyl_CoA_acyltransferase"/>
</dbReference>
<gene>
    <name evidence="3" type="ORF">D7294_02990</name>
</gene>
<dbReference type="PANTHER" id="PTHR13947:SF37">
    <property type="entry name" value="LD18367P"/>
    <property type="match status" value="1"/>
</dbReference>
<evidence type="ECO:0000256" key="1">
    <source>
        <dbReference type="ARBA" id="ARBA00022679"/>
    </source>
</evidence>
<name>A0A3A9ZFV6_9ACTN</name>
<evidence type="ECO:0000259" key="2">
    <source>
        <dbReference type="PROSITE" id="PS51186"/>
    </source>
</evidence>
<comment type="caution">
    <text evidence="3">The sequence shown here is derived from an EMBL/GenBank/DDBJ whole genome shotgun (WGS) entry which is preliminary data.</text>
</comment>
<dbReference type="SUPFAM" id="SSF55729">
    <property type="entry name" value="Acyl-CoA N-acyltransferases (Nat)"/>
    <property type="match status" value="1"/>
</dbReference>
<keyword evidence="1 3" id="KW-0808">Transferase</keyword>
<proteinExistence type="predicted"/>